<organism evidence="1 2">
    <name type="scientific">Salicibibacter kimchii</name>
    <dbReference type="NCBI Taxonomy" id="2099786"/>
    <lineage>
        <taxon>Bacteria</taxon>
        <taxon>Bacillati</taxon>
        <taxon>Bacillota</taxon>
        <taxon>Bacilli</taxon>
        <taxon>Bacillales</taxon>
        <taxon>Bacillaceae</taxon>
        <taxon>Salicibibacter</taxon>
    </lineage>
</organism>
<dbReference type="AlphaFoldDB" id="A0A345BWJ2"/>
<gene>
    <name evidence="1" type="ORF">DT065_04320</name>
</gene>
<proteinExistence type="predicted"/>
<evidence type="ECO:0000313" key="2">
    <source>
        <dbReference type="Proteomes" id="UP000252100"/>
    </source>
</evidence>
<keyword evidence="2" id="KW-1185">Reference proteome</keyword>
<dbReference type="KEGG" id="rue:DT065_04320"/>
<dbReference type="OrthoDB" id="2878104at2"/>
<accession>A0A345BWJ2</accession>
<name>A0A345BWJ2_9BACI</name>
<dbReference type="RefSeq" id="WP_114371209.1">
    <property type="nucleotide sequence ID" value="NZ_CP031092.1"/>
</dbReference>
<reference evidence="1 2" key="1">
    <citation type="journal article" date="2018" name="J. Microbiol.">
        <title>Salicibibacter kimchii gen. nov., sp. nov., a moderately halophilic and alkalitolerant bacterium in the family Bacillaceae, isolated from kimchi.</title>
        <authorList>
            <person name="Jang J.Y."/>
            <person name="Oh Y.J."/>
            <person name="Lim S.K."/>
            <person name="Park H.K."/>
            <person name="Lee C."/>
            <person name="Kim J.Y."/>
            <person name="Lee M.A."/>
            <person name="Choi H.J."/>
        </authorList>
    </citation>
    <scope>NUCLEOTIDE SEQUENCE [LARGE SCALE GENOMIC DNA]</scope>
    <source>
        <strain evidence="1 2">NKC1-1</strain>
    </source>
</reference>
<dbReference type="EMBL" id="CP031092">
    <property type="protein sequence ID" value="AXF55323.1"/>
    <property type="molecule type" value="Genomic_DNA"/>
</dbReference>
<protein>
    <submittedName>
        <fullName evidence="1">PIN domain-containing protein</fullName>
    </submittedName>
</protein>
<sequence length="196" mass="22753">MNLIYDAPVPPKVFIDTTVLCGALRVDGVNRKILKAARFPHFFEPVLSRICLFEFVRNAIQGLGKGNKIVKYEQQEIEAFINNFLTPIFDFYMELPVNSLIGRYSVKTIMRENRPIGDVLVELSGCDHETARQIASTQEMAEPLHRFDQDDFHVWITAIQESCNYILTTNHRRFPSNIGKIERIHPKELYSYLKNY</sequence>
<dbReference type="Proteomes" id="UP000252100">
    <property type="component" value="Chromosome"/>
</dbReference>
<evidence type="ECO:0000313" key="1">
    <source>
        <dbReference type="EMBL" id="AXF55323.1"/>
    </source>
</evidence>